<evidence type="ECO:0000256" key="1">
    <source>
        <dbReference type="ARBA" id="ARBA00023015"/>
    </source>
</evidence>
<dbReference type="Proteomes" id="UP000281118">
    <property type="component" value="Unassembled WGS sequence"/>
</dbReference>
<dbReference type="InterPro" id="IPR011711">
    <property type="entry name" value="GntR_C"/>
</dbReference>
<evidence type="ECO:0000313" key="6">
    <source>
        <dbReference type="EMBL" id="RUR65731.1"/>
    </source>
</evidence>
<dbReference type="PANTHER" id="PTHR43537:SF49">
    <property type="entry name" value="TRANSCRIPTIONAL REGULATORY PROTEIN"/>
    <property type="match status" value="1"/>
</dbReference>
<dbReference type="Pfam" id="PF00392">
    <property type="entry name" value="GntR"/>
    <property type="match status" value="1"/>
</dbReference>
<keyword evidence="2" id="KW-0238">DNA-binding</keyword>
<organism evidence="6 7">
    <name type="scientific">Variovorax guangxiensis</name>
    <dbReference type="NCBI Taxonomy" id="1775474"/>
    <lineage>
        <taxon>Bacteria</taxon>
        <taxon>Pseudomonadati</taxon>
        <taxon>Pseudomonadota</taxon>
        <taxon>Betaproteobacteria</taxon>
        <taxon>Burkholderiales</taxon>
        <taxon>Comamonadaceae</taxon>
        <taxon>Variovorax</taxon>
    </lineage>
</organism>
<dbReference type="SUPFAM" id="SSF48008">
    <property type="entry name" value="GntR ligand-binding domain-like"/>
    <property type="match status" value="1"/>
</dbReference>
<keyword evidence="1" id="KW-0805">Transcription regulation</keyword>
<dbReference type="SMART" id="SM00345">
    <property type="entry name" value="HTH_GNTR"/>
    <property type="match status" value="1"/>
</dbReference>
<evidence type="ECO:0000256" key="2">
    <source>
        <dbReference type="ARBA" id="ARBA00023125"/>
    </source>
</evidence>
<dbReference type="OrthoDB" id="8960174at2"/>
<dbReference type="InterPro" id="IPR000524">
    <property type="entry name" value="Tscrpt_reg_HTH_GntR"/>
</dbReference>
<dbReference type="SUPFAM" id="SSF46785">
    <property type="entry name" value="Winged helix' DNA-binding domain"/>
    <property type="match status" value="1"/>
</dbReference>
<dbReference type="InterPro" id="IPR036388">
    <property type="entry name" value="WH-like_DNA-bd_sf"/>
</dbReference>
<reference evidence="6 7" key="1">
    <citation type="submission" date="2018-12" db="EMBL/GenBank/DDBJ databases">
        <title>The genome sequences of Variovorax guangxiensis DSM 27352.</title>
        <authorList>
            <person name="Gao J."/>
            <person name="Sun J."/>
        </authorList>
    </citation>
    <scope>NUCLEOTIDE SEQUENCE [LARGE SCALE GENOMIC DNA]</scope>
    <source>
        <strain evidence="6 7">DSM 27352</strain>
    </source>
</reference>
<dbReference type="EMBL" id="RXFT01000001">
    <property type="protein sequence ID" value="RUR65731.1"/>
    <property type="molecule type" value="Genomic_DNA"/>
</dbReference>
<feature type="region of interest" description="Disordered" evidence="4">
    <location>
        <begin position="35"/>
        <end position="64"/>
    </location>
</feature>
<evidence type="ECO:0000256" key="3">
    <source>
        <dbReference type="ARBA" id="ARBA00023163"/>
    </source>
</evidence>
<protein>
    <submittedName>
        <fullName evidence="6">FCD domain-containing protein</fullName>
    </submittedName>
</protein>
<name>A0A3S1EXB0_9BURK</name>
<dbReference type="SMART" id="SM00895">
    <property type="entry name" value="FCD"/>
    <property type="match status" value="1"/>
</dbReference>
<evidence type="ECO:0000313" key="7">
    <source>
        <dbReference type="Proteomes" id="UP000281118"/>
    </source>
</evidence>
<sequence length="369" mass="41963">MVLRWEATRLSGRRGADLETRIVFLARDVHGFFGPKIQNPGDDRRPSPAIPENPWMAASQTDDKPLASPLAPVAPLVQRVSRYVLDQALAGGYESGSHLTEAELASRLGISRTPVRAALRVLHERALLAHTPNRGYTLVADRQALAKARREMPEDEEKTLYYRLLRDRLAGKLPTRVNELELAQAYAVPRPLLRTVLTTLLQDGVLRGRHYQRWEFTETLDSVESERESYRFRLTVECAGLREPGFKVDLQRLRACRERQQGLLAQASRYSWMDFFEANAQFHELLASASGNRFFLDAVQQQNRLRRMSDLSDYPLVNIDLLHKSCHEHLEILDSVERGDLEAAAGHMRRHLSRASDLVEQRVTGVLGD</sequence>
<feature type="domain" description="HTH gntR-type" evidence="5">
    <location>
        <begin position="74"/>
        <end position="141"/>
    </location>
</feature>
<evidence type="ECO:0000256" key="4">
    <source>
        <dbReference type="SAM" id="MobiDB-lite"/>
    </source>
</evidence>
<evidence type="ECO:0000259" key="5">
    <source>
        <dbReference type="PROSITE" id="PS50949"/>
    </source>
</evidence>
<dbReference type="AlphaFoldDB" id="A0A3S1EXB0"/>
<accession>A0A3S1EXB0</accession>
<dbReference type="PANTHER" id="PTHR43537">
    <property type="entry name" value="TRANSCRIPTIONAL REGULATOR, GNTR FAMILY"/>
    <property type="match status" value="1"/>
</dbReference>
<dbReference type="Gene3D" id="1.20.120.530">
    <property type="entry name" value="GntR ligand-binding domain-like"/>
    <property type="match status" value="1"/>
</dbReference>
<dbReference type="GO" id="GO:0003677">
    <property type="term" value="F:DNA binding"/>
    <property type="evidence" value="ECO:0007669"/>
    <property type="project" value="UniProtKB-KW"/>
</dbReference>
<gene>
    <name evidence="6" type="ORF">EJP67_01520</name>
</gene>
<dbReference type="InterPro" id="IPR008920">
    <property type="entry name" value="TF_FadR/GntR_C"/>
</dbReference>
<dbReference type="Pfam" id="PF07729">
    <property type="entry name" value="FCD"/>
    <property type="match status" value="1"/>
</dbReference>
<comment type="caution">
    <text evidence="6">The sequence shown here is derived from an EMBL/GenBank/DDBJ whole genome shotgun (WGS) entry which is preliminary data.</text>
</comment>
<keyword evidence="3" id="KW-0804">Transcription</keyword>
<dbReference type="PROSITE" id="PS50949">
    <property type="entry name" value="HTH_GNTR"/>
    <property type="match status" value="1"/>
</dbReference>
<dbReference type="InterPro" id="IPR036390">
    <property type="entry name" value="WH_DNA-bd_sf"/>
</dbReference>
<proteinExistence type="predicted"/>
<dbReference type="GO" id="GO:0003700">
    <property type="term" value="F:DNA-binding transcription factor activity"/>
    <property type="evidence" value="ECO:0007669"/>
    <property type="project" value="InterPro"/>
</dbReference>
<dbReference type="Gene3D" id="1.10.10.10">
    <property type="entry name" value="Winged helix-like DNA-binding domain superfamily/Winged helix DNA-binding domain"/>
    <property type="match status" value="1"/>
</dbReference>